<proteinExistence type="predicted"/>
<reference evidence="6" key="1">
    <citation type="journal article" date="2018" name="Nat. Microbiol.">
        <title>Leveraging single-cell genomics to expand the fungal tree of life.</title>
        <authorList>
            <person name="Ahrendt S.R."/>
            <person name="Quandt C.A."/>
            <person name="Ciobanu D."/>
            <person name="Clum A."/>
            <person name="Salamov A."/>
            <person name="Andreopoulos B."/>
            <person name="Cheng J.F."/>
            <person name="Woyke T."/>
            <person name="Pelin A."/>
            <person name="Henrissat B."/>
            <person name="Reynolds N.K."/>
            <person name="Benny G.L."/>
            <person name="Smith M.E."/>
            <person name="James T.Y."/>
            <person name="Grigoriev I.V."/>
        </authorList>
    </citation>
    <scope>NUCLEOTIDE SEQUENCE [LARGE SCALE GENOMIC DNA]</scope>
    <source>
        <strain evidence="6">RSA 1356</strain>
    </source>
</reference>
<dbReference type="GO" id="GO:0006281">
    <property type="term" value="P:DNA repair"/>
    <property type="evidence" value="ECO:0007669"/>
    <property type="project" value="TreeGrafter"/>
</dbReference>
<dbReference type="InterPro" id="IPR001650">
    <property type="entry name" value="Helicase_C-like"/>
</dbReference>
<dbReference type="InterPro" id="IPR049730">
    <property type="entry name" value="SNF2/RAD54-like_C"/>
</dbReference>
<dbReference type="AlphaFoldDB" id="A0A4P9XHS4"/>
<dbReference type="SMART" id="SM00490">
    <property type="entry name" value="HELICc"/>
    <property type="match status" value="1"/>
</dbReference>
<sequence>KLTALVQALVKLRDTEPQVKSVVFSQFTGMLDLVEIVLGRAGICHARLDGSMSQVAREKVLRQFNTRPVKASPATAEHGASANALSVLLVSLRAGGTGLNLTAASQVFLLDPWWNWSVEEQAIDRVHRIGQTRPVQVTRFVVRDTVEERMLEIQQRKIALCGGSLAVLDGDARKQQRIEELKLLFR</sequence>
<feature type="non-terminal residue" evidence="5">
    <location>
        <position position="1"/>
    </location>
</feature>
<keyword evidence="1" id="KW-0547">Nucleotide-binding</keyword>
<keyword evidence="2 5" id="KW-0378">Hydrolase</keyword>
<organism evidence="5 6">
    <name type="scientific">Thamnocephalis sphaerospora</name>
    <dbReference type="NCBI Taxonomy" id="78915"/>
    <lineage>
        <taxon>Eukaryota</taxon>
        <taxon>Fungi</taxon>
        <taxon>Fungi incertae sedis</taxon>
        <taxon>Zoopagomycota</taxon>
        <taxon>Zoopagomycotina</taxon>
        <taxon>Zoopagomycetes</taxon>
        <taxon>Zoopagales</taxon>
        <taxon>Sigmoideomycetaceae</taxon>
        <taxon>Thamnocephalis</taxon>
    </lineage>
</organism>
<dbReference type="EMBL" id="KZ993468">
    <property type="protein sequence ID" value="RKP04770.1"/>
    <property type="molecule type" value="Genomic_DNA"/>
</dbReference>
<feature type="domain" description="Helicase C-terminal" evidence="4">
    <location>
        <begin position="4"/>
        <end position="186"/>
    </location>
</feature>
<evidence type="ECO:0000259" key="4">
    <source>
        <dbReference type="PROSITE" id="PS51194"/>
    </source>
</evidence>
<dbReference type="PANTHER" id="PTHR45626:SF22">
    <property type="entry name" value="DNA REPAIR PROTEIN RAD5"/>
    <property type="match status" value="1"/>
</dbReference>
<dbReference type="SUPFAM" id="SSF52540">
    <property type="entry name" value="P-loop containing nucleoside triphosphate hydrolases"/>
    <property type="match status" value="1"/>
</dbReference>
<evidence type="ECO:0000256" key="2">
    <source>
        <dbReference type="ARBA" id="ARBA00022801"/>
    </source>
</evidence>
<dbReference type="PROSITE" id="PS51194">
    <property type="entry name" value="HELICASE_CTER"/>
    <property type="match status" value="1"/>
</dbReference>
<keyword evidence="3" id="KW-0067">ATP-binding</keyword>
<dbReference type="GO" id="GO:0016787">
    <property type="term" value="F:hydrolase activity"/>
    <property type="evidence" value="ECO:0007669"/>
    <property type="project" value="UniProtKB-KW"/>
</dbReference>
<dbReference type="Pfam" id="PF00271">
    <property type="entry name" value="Helicase_C"/>
    <property type="match status" value="1"/>
</dbReference>
<evidence type="ECO:0000313" key="6">
    <source>
        <dbReference type="Proteomes" id="UP000271241"/>
    </source>
</evidence>
<dbReference type="CDD" id="cd18793">
    <property type="entry name" value="SF2_C_SNF"/>
    <property type="match status" value="1"/>
</dbReference>
<protein>
    <submittedName>
        <fullName evidence="5">P-loop containing nucleoside triphosphate hydrolase protein</fullName>
    </submittedName>
</protein>
<dbReference type="PANTHER" id="PTHR45626">
    <property type="entry name" value="TRANSCRIPTION TERMINATION FACTOR 2-RELATED"/>
    <property type="match status" value="1"/>
</dbReference>
<dbReference type="STRING" id="78915.A0A4P9XHS4"/>
<dbReference type="InterPro" id="IPR050628">
    <property type="entry name" value="SNF2_RAD54_helicase_TF"/>
</dbReference>
<dbReference type="GO" id="GO:0005634">
    <property type="term" value="C:nucleus"/>
    <property type="evidence" value="ECO:0007669"/>
    <property type="project" value="TreeGrafter"/>
</dbReference>
<keyword evidence="6" id="KW-1185">Reference proteome</keyword>
<dbReference type="Gene3D" id="3.40.50.300">
    <property type="entry name" value="P-loop containing nucleotide triphosphate hydrolases"/>
    <property type="match status" value="1"/>
</dbReference>
<dbReference type="GO" id="GO:0005524">
    <property type="term" value="F:ATP binding"/>
    <property type="evidence" value="ECO:0007669"/>
    <property type="project" value="UniProtKB-KW"/>
</dbReference>
<evidence type="ECO:0000256" key="1">
    <source>
        <dbReference type="ARBA" id="ARBA00022741"/>
    </source>
</evidence>
<evidence type="ECO:0000313" key="5">
    <source>
        <dbReference type="EMBL" id="RKP04770.1"/>
    </source>
</evidence>
<name>A0A4P9XHS4_9FUNG</name>
<accession>A0A4P9XHS4</accession>
<dbReference type="GO" id="GO:0008094">
    <property type="term" value="F:ATP-dependent activity, acting on DNA"/>
    <property type="evidence" value="ECO:0007669"/>
    <property type="project" value="TreeGrafter"/>
</dbReference>
<dbReference type="Proteomes" id="UP000271241">
    <property type="component" value="Unassembled WGS sequence"/>
</dbReference>
<evidence type="ECO:0000256" key="3">
    <source>
        <dbReference type="ARBA" id="ARBA00022840"/>
    </source>
</evidence>
<dbReference type="OrthoDB" id="448448at2759"/>
<gene>
    <name evidence="5" type="ORF">THASP1DRAFT_20726</name>
</gene>
<dbReference type="InterPro" id="IPR027417">
    <property type="entry name" value="P-loop_NTPase"/>
</dbReference>